<keyword evidence="3" id="KW-0645">Protease</keyword>
<dbReference type="InterPro" id="IPR025748">
    <property type="entry name" value="PrcB_C_dom"/>
</dbReference>
<feature type="chain" id="PRO_5021466696" evidence="1">
    <location>
        <begin position="21"/>
        <end position="144"/>
    </location>
</feature>
<sequence>MKKIGYYLLFLGVMACGSGASNTSETKKSPNAFEVIYKSTYNGLPQKKYYVIDNNEDLKVLFSQMKEDQVPAIDFKDSNVVVLNMGQKNTGGYDVYPEKILDEGNTIVLTIKEVSPGPGDMVTTALTNPVCVVKVNSKKEIIIK</sequence>
<dbReference type="GO" id="GO:0006508">
    <property type="term" value="P:proteolysis"/>
    <property type="evidence" value="ECO:0007669"/>
    <property type="project" value="UniProtKB-KW"/>
</dbReference>
<keyword evidence="4" id="KW-1185">Reference proteome</keyword>
<comment type="caution">
    <text evidence="3">The sequence shown here is derived from an EMBL/GenBank/DDBJ whole genome shotgun (WGS) entry which is preliminary data.</text>
</comment>
<dbReference type="EMBL" id="SRLH01000001">
    <property type="protein sequence ID" value="TGD59448.1"/>
    <property type="molecule type" value="Genomic_DNA"/>
</dbReference>
<evidence type="ECO:0000313" key="3">
    <source>
        <dbReference type="EMBL" id="TGD59448.1"/>
    </source>
</evidence>
<organism evidence="3 4">
    <name type="scientific">Flavobacterium humi</name>
    <dbReference type="NCBI Taxonomy" id="2562683"/>
    <lineage>
        <taxon>Bacteria</taxon>
        <taxon>Pseudomonadati</taxon>
        <taxon>Bacteroidota</taxon>
        <taxon>Flavobacteriia</taxon>
        <taxon>Flavobacteriales</taxon>
        <taxon>Flavobacteriaceae</taxon>
        <taxon>Flavobacterium</taxon>
    </lineage>
</organism>
<gene>
    <name evidence="3" type="ORF">E4635_00495</name>
</gene>
<name>A0A4Z0LC54_9FLAO</name>
<reference evidence="3 4" key="1">
    <citation type="submission" date="2019-04" db="EMBL/GenBank/DDBJ databases">
        <title>Flavobacterium sp. strain DS2-A Genome sequencing and assembly.</title>
        <authorList>
            <person name="Kim I."/>
        </authorList>
    </citation>
    <scope>NUCLEOTIDE SEQUENCE [LARGE SCALE GENOMIC DNA]</scope>
    <source>
        <strain evidence="3 4">DS2-A</strain>
    </source>
</reference>
<accession>A0A4Z0LC54</accession>
<dbReference type="RefSeq" id="WP_135524655.1">
    <property type="nucleotide sequence ID" value="NZ_SRLH01000001.1"/>
</dbReference>
<keyword evidence="1" id="KW-0732">Signal</keyword>
<feature type="signal peptide" evidence="1">
    <location>
        <begin position="1"/>
        <end position="20"/>
    </location>
</feature>
<dbReference type="Proteomes" id="UP000297407">
    <property type="component" value="Unassembled WGS sequence"/>
</dbReference>
<evidence type="ECO:0000313" key="4">
    <source>
        <dbReference type="Proteomes" id="UP000297407"/>
    </source>
</evidence>
<evidence type="ECO:0000256" key="1">
    <source>
        <dbReference type="SAM" id="SignalP"/>
    </source>
</evidence>
<dbReference type="PROSITE" id="PS51257">
    <property type="entry name" value="PROKAR_LIPOPROTEIN"/>
    <property type="match status" value="1"/>
</dbReference>
<evidence type="ECO:0000259" key="2">
    <source>
        <dbReference type="Pfam" id="PF14343"/>
    </source>
</evidence>
<dbReference type="Pfam" id="PF14343">
    <property type="entry name" value="PrcB_C"/>
    <property type="match status" value="1"/>
</dbReference>
<dbReference type="OrthoDB" id="1377159at2"/>
<dbReference type="AlphaFoldDB" id="A0A4Z0LC54"/>
<protein>
    <submittedName>
        <fullName evidence="3">Protease complex subunit PrcB family protein</fullName>
    </submittedName>
</protein>
<proteinExistence type="predicted"/>
<dbReference type="GO" id="GO:0008233">
    <property type="term" value="F:peptidase activity"/>
    <property type="evidence" value="ECO:0007669"/>
    <property type="project" value="UniProtKB-KW"/>
</dbReference>
<feature type="domain" description="PrcB C-terminal" evidence="2">
    <location>
        <begin position="80"/>
        <end position="136"/>
    </location>
</feature>
<keyword evidence="3" id="KW-0378">Hydrolase</keyword>